<gene>
    <name evidence="2" type="ORF">IAC85_03220</name>
</gene>
<accession>A0A9D1CLF3</accession>
<dbReference type="SUPFAM" id="SSF54001">
    <property type="entry name" value="Cysteine proteinases"/>
    <property type="match status" value="1"/>
</dbReference>
<dbReference type="PANTHER" id="PTHR46333">
    <property type="entry name" value="CYTOKINESIS PROTEIN 3"/>
    <property type="match status" value="1"/>
</dbReference>
<evidence type="ECO:0000313" key="3">
    <source>
        <dbReference type="Proteomes" id="UP000886725"/>
    </source>
</evidence>
<dbReference type="InterPro" id="IPR038765">
    <property type="entry name" value="Papain-like_cys_pep_sf"/>
</dbReference>
<dbReference type="Gene3D" id="3.10.620.30">
    <property type="match status" value="1"/>
</dbReference>
<protein>
    <recommendedName>
        <fullName evidence="1">Transglutaminase-like domain-containing protein</fullName>
    </recommendedName>
</protein>
<sequence>MKIRKLTAVGILMIVLGAIFLYRTELVTFYMNTFLNPNREASIDSSERNEYYTGANYFYVQSTNNFTPTSKQDLKNIYYTVLDSGLDDFTFYCDDNYKDCLKDIKDLSNDQITLSHINNFVHPFNSFKNIETEFDSLGKIVIHVEHTYSDDDIARINRKVDEILTTIPTTDTQEKIRAVHDYLIHSTRYDSERTDHNIVTYESDNAIGPLFQGYGICGGYTDAMAIFLTRFGLPNIKVASENHIWNLVQLNQQWYHLDVTWDDPITTSGIDTIEYSFFLIDASKLDEIDVDQHQHDFDPTVYEEATI</sequence>
<reference evidence="2" key="1">
    <citation type="submission" date="2020-10" db="EMBL/GenBank/DDBJ databases">
        <authorList>
            <person name="Gilroy R."/>
        </authorList>
    </citation>
    <scope>NUCLEOTIDE SEQUENCE</scope>
    <source>
        <strain evidence="2">CHK165-10780</strain>
    </source>
</reference>
<dbReference type="GO" id="GO:0005737">
    <property type="term" value="C:cytoplasm"/>
    <property type="evidence" value="ECO:0007669"/>
    <property type="project" value="TreeGrafter"/>
</dbReference>
<dbReference type="Pfam" id="PF01841">
    <property type="entry name" value="Transglut_core"/>
    <property type="match status" value="1"/>
</dbReference>
<name>A0A9D1CLF3_9FIRM</name>
<dbReference type="AlphaFoldDB" id="A0A9D1CLF3"/>
<organism evidence="2 3">
    <name type="scientific">Candidatus Faecenecus gallistercoris</name>
    <dbReference type="NCBI Taxonomy" id="2840793"/>
    <lineage>
        <taxon>Bacteria</taxon>
        <taxon>Bacillati</taxon>
        <taxon>Bacillota</taxon>
        <taxon>Bacillota incertae sedis</taxon>
        <taxon>Candidatus Faecenecus</taxon>
    </lineage>
</organism>
<evidence type="ECO:0000313" key="2">
    <source>
        <dbReference type="EMBL" id="HIQ64729.1"/>
    </source>
</evidence>
<feature type="domain" description="Transglutaminase-like" evidence="1">
    <location>
        <begin position="168"/>
        <end position="258"/>
    </location>
</feature>
<dbReference type="EMBL" id="DVFU01000064">
    <property type="protein sequence ID" value="HIQ64729.1"/>
    <property type="molecule type" value="Genomic_DNA"/>
</dbReference>
<dbReference type="Proteomes" id="UP000886725">
    <property type="component" value="Unassembled WGS sequence"/>
</dbReference>
<evidence type="ECO:0000259" key="1">
    <source>
        <dbReference type="Pfam" id="PF01841"/>
    </source>
</evidence>
<dbReference type="InterPro" id="IPR002931">
    <property type="entry name" value="Transglutaminase-like"/>
</dbReference>
<dbReference type="PANTHER" id="PTHR46333:SF2">
    <property type="entry name" value="CYTOKINESIS PROTEIN 3"/>
    <property type="match status" value="1"/>
</dbReference>
<proteinExistence type="predicted"/>
<dbReference type="InterPro" id="IPR052557">
    <property type="entry name" value="CAP/Cytokinesis_protein"/>
</dbReference>
<comment type="caution">
    <text evidence="2">The sequence shown here is derived from an EMBL/GenBank/DDBJ whole genome shotgun (WGS) entry which is preliminary data.</text>
</comment>
<reference evidence="2" key="2">
    <citation type="journal article" date="2021" name="PeerJ">
        <title>Extensive microbial diversity within the chicken gut microbiome revealed by metagenomics and culture.</title>
        <authorList>
            <person name="Gilroy R."/>
            <person name="Ravi A."/>
            <person name="Getino M."/>
            <person name="Pursley I."/>
            <person name="Horton D.L."/>
            <person name="Alikhan N.F."/>
            <person name="Baker D."/>
            <person name="Gharbi K."/>
            <person name="Hall N."/>
            <person name="Watson M."/>
            <person name="Adriaenssens E.M."/>
            <person name="Foster-Nyarko E."/>
            <person name="Jarju S."/>
            <person name="Secka A."/>
            <person name="Antonio M."/>
            <person name="Oren A."/>
            <person name="Chaudhuri R.R."/>
            <person name="La Ragione R."/>
            <person name="Hildebrand F."/>
            <person name="Pallen M.J."/>
        </authorList>
    </citation>
    <scope>NUCLEOTIDE SEQUENCE</scope>
    <source>
        <strain evidence="2">CHK165-10780</strain>
    </source>
</reference>